<reference evidence="2" key="1">
    <citation type="submission" date="2020-05" db="EMBL/GenBank/DDBJ databases">
        <authorList>
            <person name="Chiriac C."/>
            <person name="Salcher M."/>
            <person name="Ghai R."/>
            <person name="Kavagutti S V."/>
        </authorList>
    </citation>
    <scope>NUCLEOTIDE SEQUENCE</scope>
</reference>
<keyword evidence="1" id="KW-0472">Membrane</keyword>
<keyword evidence="1" id="KW-1133">Transmembrane helix</keyword>
<sequence>MTDPIVTETRLNSHEEICSERYADIKEAFKTIHNRLDKIMWAMMGVLLAMVGWLLVNGVMWKT</sequence>
<dbReference type="EMBL" id="LR797114">
    <property type="protein sequence ID" value="CAB4188081.1"/>
    <property type="molecule type" value="Genomic_DNA"/>
</dbReference>
<name>A0A6J5R3F3_9CAUD</name>
<gene>
    <name evidence="2" type="ORF">UFOVP1169_55</name>
</gene>
<accession>A0A6J5R3F3</accession>
<organism evidence="2">
    <name type="scientific">uncultured Caudovirales phage</name>
    <dbReference type="NCBI Taxonomy" id="2100421"/>
    <lineage>
        <taxon>Viruses</taxon>
        <taxon>Duplodnaviria</taxon>
        <taxon>Heunggongvirae</taxon>
        <taxon>Uroviricota</taxon>
        <taxon>Caudoviricetes</taxon>
        <taxon>Peduoviridae</taxon>
        <taxon>Maltschvirus</taxon>
        <taxon>Maltschvirus maltsch</taxon>
    </lineage>
</organism>
<proteinExistence type="predicted"/>
<feature type="transmembrane region" description="Helical" evidence="1">
    <location>
        <begin position="39"/>
        <end position="61"/>
    </location>
</feature>
<evidence type="ECO:0000256" key="1">
    <source>
        <dbReference type="SAM" id="Phobius"/>
    </source>
</evidence>
<keyword evidence="1" id="KW-0812">Transmembrane</keyword>
<evidence type="ECO:0000313" key="2">
    <source>
        <dbReference type="EMBL" id="CAB4188081.1"/>
    </source>
</evidence>
<protein>
    <submittedName>
        <fullName evidence="2">Uncharacterized protein</fullName>
    </submittedName>
</protein>